<reference evidence="2 3" key="1">
    <citation type="submission" date="2023-05" db="EMBL/GenBank/DDBJ databases">
        <title>Pseudodonghicola sp. nov.</title>
        <authorList>
            <person name="Huang J."/>
        </authorList>
    </citation>
    <scope>NUCLEOTIDE SEQUENCE [LARGE SCALE GENOMIC DNA]</scope>
    <source>
        <strain evidence="2 3">IC7</strain>
    </source>
</reference>
<accession>A0ABT7EX34</accession>
<dbReference type="Proteomes" id="UP001243757">
    <property type="component" value="Unassembled WGS sequence"/>
</dbReference>
<dbReference type="Pfam" id="PF13410">
    <property type="entry name" value="GST_C_2"/>
    <property type="match status" value="1"/>
</dbReference>
<dbReference type="InterPro" id="IPR036249">
    <property type="entry name" value="Thioredoxin-like_sf"/>
</dbReference>
<dbReference type="InterPro" id="IPR004045">
    <property type="entry name" value="Glutathione_S-Trfase_N"/>
</dbReference>
<dbReference type="Gene3D" id="1.20.1050.10">
    <property type="match status" value="1"/>
</dbReference>
<dbReference type="RefSeq" id="WP_284479704.1">
    <property type="nucleotide sequence ID" value="NZ_JASNJD010000002.1"/>
</dbReference>
<comment type="caution">
    <text evidence="2">The sequence shown here is derived from an EMBL/GenBank/DDBJ whole genome shotgun (WGS) entry which is preliminary data.</text>
</comment>
<feature type="domain" description="GST N-terminal" evidence="1">
    <location>
        <begin position="1"/>
        <end position="82"/>
    </location>
</feature>
<organism evidence="2 3">
    <name type="scientific">Pseudodonghicola flavimaris</name>
    <dbReference type="NCBI Taxonomy" id="3050036"/>
    <lineage>
        <taxon>Bacteria</taxon>
        <taxon>Pseudomonadati</taxon>
        <taxon>Pseudomonadota</taxon>
        <taxon>Alphaproteobacteria</taxon>
        <taxon>Rhodobacterales</taxon>
        <taxon>Paracoccaceae</taxon>
        <taxon>Pseudodonghicola</taxon>
    </lineage>
</organism>
<dbReference type="CDD" id="cd03205">
    <property type="entry name" value="GST_C_6"/>
    <property type="match status" value="1"/>
</dbReference>
<dbReference type="PANTHER" id="PTHR43968:SF6">
    <property type="entry name" value="GLUTATHIONE S-TRANSFERASE OMEGA"/>
    <property type="match status" value="1"/>
</dbReference>
<dbReference type="CDD" id="cd03049">
    <property type="entry name" value="GST_N_3"/>
    <property type="match status" value="1"/>
</dbReference>
<dbReference type="Gene3D" id="3.40.30.10">
    <property type="entry name" value="Glutaredoxin"/>
    <property type="match status" value="1"/>
</dbReference>
<name>A0ABT7EX34_9RHOB</name>
<proteinExistence type="predicted"/>
<protein>
    <submittedName>
        <fullName evidence="2">Glutathione S-transferase</fullName>
    </submittedName>
</protein>
<dbReference type="EMBL" id="JASNJD010000002">
    <property type="protein sequence ID" value="MDK3016893.1"/>
    <property type="molecule type" value="Genomic_DNA"/>
</dbReference>
<evidence type="ECO:0000259" key="1">
    <source>
        <dbReference type="PROSITE" id="PS50404"/>
    </source>
</evidence>
<sequence>MKLIMSPASPFVRKVRVLAAEIGLTAEIEELPVVTTPVDTDAMLREANPLGKIPALVLEDGRTIYDSRVITRYLDVRAQAGVYPEDRLWDVLVLEATAEGVLEAAVLMVYEGRIRPESLHYPPWIEAQWAKAIGGVQAIEARMMELLSGPLNMGQIAVACALGYLDFRHPGRDWRSGCPQLAAWYADFESRPSMIATRPET</sequence>
<dbReference type="SUPFAM" id="SSF52833">
    <property type="entry name" value="Thioredoxin-like"/>
    <property type="match status" value="1"/>
</dbReference>
<keyword evidence="3" id="KW-1185">Reference proteome</keyword>
<evidence type="ECO:0000313" key="2">
    <source>
        <dbReference type="EMBL" id="MDK3016893.1"/>
    </source>
</evidence>
<evidence type="ECO:0000313" key="3">
    <source>
        <dbReference type="Proteomes" id="UP001243757"/>
    </source>
</evidence>
<dbReference type="Pfam" id="PF13409">
    <property type="entry name" value="GST_N_2"/>
    <property type="match status" value="1"/>
</dbReference>
<dbReference type="InterPro" id="IPR050983">
    <property type="entry name" value="GST_Omega/HSP26"/>
</dbReference>
<dbReference type="PROSITE" id="PS50404">
    <property type="entry name" value="GST_NTER"/>
    <property type="match status" value="1"/>
</dbReference>
<dbReference type="InterPro" id="IPR036282">
    <property type="entry name" value="Glutathione-S-Trfase_C_sf"/>
</dbReference>
<gene>
    <name evidence="2" type="ORF">QO033_04350</name>
</gene>
<dbReference type="PANTHER" id="PTHR43968">
    <property type="match status" value="1"/>
</dbReference>
<dbReference type="SUPFAM" id="SSF47616">
    <property type="entry name" value="GST C-terminal domain-like"/>
    <property type="match status" value="1"/>
</dbReference>